<dbReference type="EMBL" id="SMKE01000718">
    <property type="protein sequence ID" value="TDB86522.1"/>
    <property type="molecule type" value="Genomic_DNA"/>
</dbReference>
<accession>A0ABY2DE32</accession>
<feature type="domain" description="HTH cro/C1-type" evidence="1">
    <location>
        <begin position="32"/>
        <end position="87"/>
    </location>
</feature>
<dbReference type="Gene3D" id="1.10.260.40">
    <property type="entry name" value="lambda repressor-like DNA-binding domains"/>
    <property type="match status" value="1"/>
</dbReference>
<dbReference type="InterPro" id="IPR010982">
    <property type="entry name" value="Lambda_DNA-bd_dom_sf"/>
</dbReference>
<evidence type="ECO:0000259" key="1">
    <source>
        <dbReference type="PROSITE" id="PS50943"/>
    </source>
</evidence>
<sequence>RANTERVARLTGGRLVADANKLPADLPIGRRVAYWRGRRGLTQQHLADFLGKSKSWVDKVERGVRRLDKLSVLHDIAAALRVDVDRLLTTDSSEPIPSGRMVEASNEAKVDELRAVLTRYDHTAPASPVVGLPILRRSIDYAWFALHAAAYPRLVTSLPNVIVDAQGAHAECRSAETATILSEAYQVAADLLRKLGNHHLAWLAADRGVAVSTGADDRVLSARAALVLAGTVRDSGQPRHTLEICINVAHDMAPADPLDADPEHLTVYGSLLLQAAMGAAHLDHPDTVRDLVDEAAGVAAAAAGARDVYRTHFGEPLIGVIRTAAAVALKEPDQALAEHLQTTAHPKYVTLPAAVRADHLVDVARAHLDNKDATAAGRHLVQADRIAPAEVRERPAVLDLLRKTLLATDQPGSDLRALVTAAGVDYL</sequence>
<dbReference type="PROSITE" id="PS50943">
    <property type="entry name" value="HTH_CROC1"/>
    <property type="match status" value="1"/>
</dbReference>
<dbReference type="SUPFAM" id="SSF47413">
    <property type="entry name" value="lambda repressor-like DNA-binding domains"/>
    <property type="match status" value="1"/>
</dbReference>
<gene>
    <name evidence="2" type="ORF">E1091_16305</name>
</gene>
<comment type="caution">
    <text evidence="2">The sequence shown here is derived from an EMBL/GenBank/DDBJ whole genome shotgun (WGS) entry which is preliminary data.</text>
</comment>
<organism evidence="2 3">
    <name type="scientific">Micromonospora fluostatini</name>
    <dbReference type="NCBI Taxonomy" id="1629071"/>
    <lineage>
        <taxon>Bacteria</taxon>
        <taxon>Bacillati</taxon>
        <taxon>Actinomycetota</taxon>
        <taxon>Actinomycetes</taxon>
        <taxon>Micromonosporales</taxon>
        <taxon>Micromonosporaceae</taxon>
        <taxon>Micromonospora</taxon>
    </lineage>
</organism>
<name>A0ABY2DE32_9ACTN</name>
<feature type="non-terminal residue" evidence="2">
    <location>
        <position position="1"/>
    </location>
</feature>
<evidence type="ECO:0000313" key="3">
    <source>
        <dbReference type="Proteomes" id="UP000295626"/>
    </source>
</evidence>
<dbReference type="CDD" id="cd00093">
    <property type="entry name" value="HTH_XRE"/>
    <property type="match status" value="1"/>
</dbReference>
<dbReference type="Proteomes" id="UP000295626">
    <property type="component" value="Unassembled WGS sequence"/>
</dbReference>
<protein>
    <submittedName>
        <fullName evidence="2">XRE family transcriptional regulator</fullName>
    </submittedName>
</protein>
<dbReference type="InterPro" id="IPR001387">
    <property type="entry name" value="Cro/C1-type_HTH"/>
</dbReference>
<dbReference type="Pfam" id="PF13560">
    <property type="entry name" value="HTH_31"/>
    <property type="match status" value="1"/>
</dbReference>
<reference evidence="2 3" key="1">
    <citation type="submission" date="2019-02" db="EMBL/GenBank/DDBJ databases">
        <title>Draft genome sequences of novel Actinobacteria.</title>
        <authorList>
            <person name="Sahin N."/>
            <person name="Ay H."/>
            <person name="Saygin H."/>
        </authorList>
    </citation>
    <scope>NUCLEOTIDE SEQUENCE [LARGE SCALE GENOMIC DNA]</scope>
    <source>
        <strain evidence="2 3">JCM 30529</strain>
    </source>
</reference>
<keyword evidence="3" id="KW-1185">Reference proteome</keyword>
<dbReference type="SMART" id="SM00530">
    <property type="entry name" value="HTH_XRE"/>
    <property type="match status" value="1"/>
</dbReference>
<proteinExistence type="predicted"/>
<evidence type="ECO:0000313" key="2">
    <source>
        <dbReference type="EMBL" id="TDB86522.1"/>
    </source>
</evidence>